<protein>
    <submittedName>
        <fullName evidence="1">Uncharacterized protein</fullName>
    </submittedName>
</protein>
<accession>A0ACC1M740</accession>
<name>A0ACC1M740_9FUNG</name>
<organism evidence="1 2">
    <name type="scientific">Coemansia aciculifera</name>
    <dbReference type="NCBI Taxonomy" id="417176"/>
    <lineage>
        <taxon>Eukaryota</taxon>
        <taxon>Fungi</taxon>
        <taxon>Fungi incertae sedis</taxon>
        <taxon>Zoopagomycota</taxon>
        <taxon>Kickxellomycotina</taxon>
        <taxon>Kickxellomycetes</taxon>
        <taxon>Kickxellales</taxon>
        <taxon>Kickxellaceae</taxon>
        <taxon>Coemansia</taxon>
    </lineage>
</organism>
<dbReference type="Proteomes" id="UP001139981">
    <property type="component" value="Unassembled WGS sequence"/>
</dbReference>
<evidence type="ECO:0000313" key="1">
    <source>
        <dbReference type="EMBL" id="KAJ2898488.1"/>
    </source>
</evidence>
<proteinExistence type="predicted"/>
<evidence type="ECO:0000313" key="2">
    <source>
        <dbReference type="Proteomes" id="UP001139981"/>
    </source>
</evidence>
<dbReference type="EMBL" id="JANBVB010000060">
    <property type="protein sequence ID" value="KAJ2898488.1"/>
    <property type="molecule type" value="Genomic_DNA"/>
</dbReference>
<gene>
    <name evidence="1" type="ORF">IWW38_001366</name>
</gene>
<comment type="caution">
    <text evidence="1">The sequence shown here is derived from an EMBL/GenBank/DDBJ whole genome shotgun (WGS) entry which is preliminary data.</text>
</comment>
<feature type="non-terminal residue" evidence="1">
    <location>
        <position position="265"/>
    </location>
</feature>
<sequence>MDIVELEPEPELIATKLLSEPMRIVTPPTPEPEPDQIGTPPLPSPAPKRRIAPTLITTEIQSSLATVDPSAVLIPPPTLSPQDAREQLRSAFEESRFSQFKPFRTFTRRRLAPRLPGDSPYDQPPQITTKLPDYLTEDGDDFWFCRHASFKQDHLIAMLEEDSDESPLVKDMLTMQSWMWRYLQTNTRLIRGDYDNDEDDDDDEVLPVYGESDEDEGAYSDSFMREIQTDQLDTSKRRKRLETVEQERVAEVRRIMQHRQAQFAQ</sequence>
<keyword evidence="2" id="KW-1185">Reference proteome</keyword>
<reference evidence="1" key="1">
    <citation type="submission" date="2022-07" db="EMBL/GenBank/DDBJ databases">
        <title>Phylogenomic reconstructions and comparative analyses of Kickxellomycotina fungi.</title>
        <authorList>
            <person name="Reynolds N.K."/>
            <person name="Stajich J.E."/>
            <person name="Barry K."/>
            <person name="Grigoriev I.V."/>
            <person name="Crous P."/>
            <person name="Smith M.E."/>
        </authorList>
    </citation>
    <scope>NUCLEOTIDE SEQUENCE</scope>
    <source>
        <strain evidence="1">CBS 190363</strain>
    </source>
</reference>